<dbReference type="Proteomes" id="UP000198885">
    <property type="component" value="Unassembled WGS sequence"/>
</dbReference>
<dbReference type="SUPFAM" id="SSF53448">
    <property type="entry name" value="Nucleotide-diphospho-sugar transferases"/>
    <property type="match status" value="1"/>
</dbReference>
<evidence type="ECO:0000259" key="1">
    <source>
        <dbReference type="Pfam" id="PF00535"/>
    </source>
</evidence>
<organism evidence="2 3">
    <name type="scientific">Tranquillimonas rosea</name>
    <dbReference type="NCBI Taxonomy" id="641238"/>
    <lineage>
        <taxon>Bacteria</taxon>
        <taxon>Pseudomonadati</taxon>
        <taxon>Pseudomonadota</taxon>
        <taxon>Alphaproteobacteria</taxon>
        <taxon>Rhodobacterales</taxon>
        <taxon>Roseobacteraceae</taxon>
        <taxon>Tranquillimonas</taxon>
    </lineage>
</organism>
<keyword evidence="3" id="KW-1185">Reference proteome</keyword>
<proteinExistence type="predicted"/>
<dbReference type="InterPro" id="IPR029044">
    <property type="entry name" value="Nucleotide-diphossugar_trans"/>
</dbReference>
<reference evidence="2 3" key="1">
    <citation type="submission" date="2016-10" db="EMBL/GenBank/DDBJ databases">
        <authorList>
            <person name="de Groot N.N."/>
        </authorList>
    </citation>
    <scope>NUCLEOTIDE SEQUENCE [LARGE SCALE GENOMIC DNA]</scope>
    <source>
        <strain evidence="2 3">DSM 23042</strain>
    </source>
</reference>
<name>A0A1H9WSR2_9RHOB</name>
<dbReference type="InterPro" id="IPR050834">
    <property type="entry name" value="Glycosyltransf_2"/>
</dbReference>
<dbReference type="Pfam" id="PF00535">
    <property type="entry name" value="Glycos_transf_2"/>
    <property type="match status" value="1"/>
</dbReference>
<evidence type="ECO:0000313" key="2">
    <source>
        <dbReference type="EMBL" id="SES36970.1"/>
    </source>
</evidence>
<dbReference type="OrthoDB" id="7527830at2"/>
<gene>
    <name evidence="2" type="ORF">SAMN04490244_1137</name>
</gene>
<evidence type="ECO:0000313" key="3">
    <source>
        <dbReference type="Proteomes" id="UP000198885"/>
    </source>
</evidence>
<sequence>MAGRFAVTSEAPAPPPDVSVVVPTWKSAGHLDAAVASALGQVGVSVELLMVDDASPDDTFAHIQGLAAGDARIRAFRQPKNGGPGAARNAAFDMARGDWIAVLDADDAMTRHRLRHMIDLAEAEGADIVLGNLAERDADGHVGESAFLAQPQIPTEWRAVDFVAGNLAASGGRSYGYLKPLLRRSFVEAHGLRYDPRLRNGEDYHLILSAYAHGARVWFAPSADYLYTRRAGSISHRSEPDHLAALLEAEDRVAPLFADREEVAGLLAQRRQALADMHAAELVMQALKSARLGQAGREVLRRPRATGRVALQLKEAVGKRIGRRTSETAPPAKDTPVE</sequence>
<protein>
    <submittedName>
        <fullName evidence="2">Succinoglycan biosynthesis protein ExoO</fullName>
    </submittedName>
</protein>
<accession>A0A1H9WSR2</accession>
<dbReference type="AlphaFoldDB" id="A0A1H9WSR2"/>
<dbReference type="Gene3D" id="3.90.550.10">
    <property type="entry name" value="Spore Coat Polysaccharide Biosynthesis Protein SpsA, Chain A"/>
    <property type="match status" value="1"/>
</dbReference>
<dbReference type="EMBL" id="FOGU01000013">
    <property type="protein sequence ID" value="SES36970.1"/>
    <property type="molecule type" value="Genomic_DNA"/>
</dbReference>
<dbReference type="PANTHER" id="PTHR43685">
    <property type="entry name" value="GLYCOSYLTRANSFERASE"/>
    <property type="match status" value="1"/>
</dbReference>
<dbReference type="InterPro" id="IPR001173">
    <property type="entry name" value="Glyco_trans_2-like"/>
</dbReference>
<dbReference type="CDD" id="cd00761">
    <property type="entry name" value="Glyco_tranf_GTA_type"/>
    <property type="match status" value="1"/>
</dbReference>
<dbReference type="STRING" id="641238.SAMN04490244_1137"/>
<feature type="domain" description="Glycosyltransferase 2-like" evidence="1">
    <location>
        <begin position="19"/>
        <end position="141"/>
    </location>
</feature>
<dbReference type="PANTHER" id="PTHR43685:SF2">
    <property type="entry name" value="GLYCOSYLTRANSFERASE 2-LIKE DOMAIN-CONTAINING PROTEIN"/>
    <property type="match status" value="1"/>
</dbReference>